<evidence type="ECO:0000256" key="5">
    <source>
        <dbReference type="ARBA" id="ARBA00023136"/>
    </source>
</evidence>
<dbReference type="Proteomes" id="UP001187415">
    <property type="component" value="Unassembled WGS sequence"/>
</dbReference>
<feature type="signal peptide" evidence="10">
    <location>
        <begin position="1"/>
        <end position="18"/>
    </location>
</feature>
<keyword evidence="5 9" id="KW-0472">Membrane</keyword>
<accession>A0AA88NP53</accession>
<evidence type="ECO:0000313" key="11">
    <source>
        <dbReference type="EMBL" id="KAK2856830.1"/>
    </source>
</evidence>
<name>A0AA88NP53_CHASR</name>
<dbReference type="GO" id="GO:0050852">
    <property type="term" value="P:T cell receptor signaling pathway"/>
    <property type="evidence" value="ECO:0007669"/>
    <property type="project" value="TreeGrafter"/>
</dbReference>
<dbReference type="Gene3D" id="2.60.40.10">
    <property type="entry name" value="Immunoglobulins"/>
    <property type="match status" value="1"/>
</dbReference>
<evidence type="ECO:0000256" key="6">
    <source>
        <dbReference type="ARBA" id="ARBA00023157"/>
    </source>
</evidence>
<keyword evidence="8" id="KW-0393">Immunoglobulin domain</keyword>
<evidence type="ECO:0000256" key="7">
    <source>
        <dbReference type="ARBA" id="ARBA00023180"/>
    </source>
</evidence>
<sequence length="218" mass="25052">MSVCWMFIILLGCWLSHATHFHTTCIFNERVDPICVTGQEAVHVPCPNITADEIRLNLQKDNKVIHNLTCQLENNTWKCPQSPKVKVKMQENKLFNFILYGLTEESQGIYRCDGTAMFPPPIKTVPSDVGILVLVEGSQCKCQKSTSEHKNPSLHGWIWIVLVVFLAIYSLTVTIIAFFVWAKQRKTDSQSDYMNTIPRAPRDRRRKRGVQIPIPRHF</sequence>
<evidence type="ECO:0000256" key="10">
    <source>
        <dbReference type="SAM" id="SignalP"/>
    </source>
</evidence>
<dbReference type="AlphaFoldDB" id="A0AA88NP53"/>
<evidence type="ECO:0000256" key="4">
    <source>
        <dbReference type="ARBA" id="ARBA00022989"/>
    </source>
</evidence>
<proteinExistence type="predicted"/>
<keyword evidence="12" id="KW-1185">Reference proteome</keyword>
<keyword evidence="4 9" id="KW-1133">Transmembrane helix</keyword>
<protein>
    <submittedName>
        <fullName evidence="11">Uncharacterized protein</fullName>
    </submittedName>
</protein>
<dbReference type="EMBL" id="JAUPFM010000003">
    <property type="protein sequence ID" value="KAK2856830.1"/>
    <property type="molecule type" value="Genomic_DNA"/>
</dbReference>
<dbReference type="PANTHER" id="PTHR11494">
    <property type="entry name" value="CYTOTOXIC T-LYMPHOCYTE PROTEIN"/>
    <property type="match status" value="1"/>
</dbReference>
<organism evidence="11 12">
    <name type="scientific">Channa striata</name>
    <name type="common">Snakehead murrel</name>
    <name type="synonym">Ophicephalus striatus</name>
    <dbReference type="NCBI Taxonomy" id="64152"/>
    <lineage>
        <taxon>Eukaryota</taxon>
        <taxon>Metazoa</taxon>
        <taxon>Chordata</taxon>
        <taxon>Craniata</taxon>
        <taxon>Vertebrata</taxon>
        <taxon>Euteleostomi</taxon>
        <taxon>Actinopterygii</taxon>
        <taxon>Neopterygii</taxon>
        <taxon>Teleostei</taxon>
        <taxon>Neoteleostei</taxon>
        <taxon>Acanthomorphata</taxon>
        <taxon>Anabantaria</taxon>
        <taxon>Anabantiformes</taxon>
        <taxon>Channoidei</taxon>
        <taxon>Channidae</taxon>
        <taxon>Channa</taxon>
    </lineage>
</organism>
<comment type="subcellular location">
    <subcellularLocation>
        <location evidence="1">Membrane</location>
        <topology evidence="1">Single-pass type I membrane protein</topology>
    </subcellularLocation>
</comment>
<evidence type="ECO:0000313" key="12">
    <source>
        <dbReference type="Proteomes" id="UP001187415"/>
    </source>
</evidence>
<keyword evidence="7" id="KW-0325">Glycoprotein</keyword>
<evidence type="ECO:0000256" key="8">
    <source>
        <dbReference type="ARBA" id="ARBA00023319"/>
    </source>
</evidence>
<keyword evidence="3 10" id="KW-0732">Signal</keyword>
<feature type="chain" id="PRO_5041739436" evidence="10">
    <location>
        <begin position="19"/>
        <end position="218"/>
    </location>
</feature>
<dbReference type="InterPro" id="IPR040216">
    <property type="entry name" value="CTLA4/CD28"/>
</dbReference>
<keyword evidence="6" id="KW-1015">Disulfide bond</keyword>
<dbReference type="InterPro" id="IPR013783">
    <property type="entry name" value="Ig-like_fold"/>
</dbReference>
<evidence type="ECO:0000256" key="1">
    <source>
        <dbReference type="ARBA" id="ARBA00004479"/>
    </source>
</evidence>
<dbReference type="PANTHER" id="PTHR11494:SF9">
    <property type="entry name" value="SI:DKEY-1H24.6"/>
    <property type="match status" value="1"/>
</dbReference>
<evidence type="ECO:0000256" key="2">
    <source>
        <dbReference type="ARBA" id="ARBA00022692"/>
    </source>
</evidence>
<comment type="caution">
    <text evidence="11">The sequence shown here is derived from an EMBL/GenBank/DDBJ whole genome shotgun (WGS) entry which is preliminary data.</text>
</comment>
<keyword evidence="2 9" id="KW-0812">Transmembrane</keyword>
<dbReference type="GO" id="GO:0042129">
    <property type="term" value="P:regulation of T cell proliferation"/>
    <property type="evidence" value="ECO:0007669"/>
    <property type="project" value="InterPro"/>
</dbReference>
<feature type="transmembrane region" description="Helical" evidence="9">
    <location>
        <begin position="157"/>
        <end position="181"/>
    </location>
</feature>
<reference evidence="11" key="1">
    <citation type="submission" date="2023-07" db="EMBL/GenBank/DDBJ databases">
        <title>Chromosome-level Genome Assembly of Striped Snakehead (Channa striata).</title>
        <authorList>
            <person name="Liu H."/>
        </authorList>
    </citation>
    <scope>NUCLEOTIDE SEQUENCE</scope>
    <source>
        <strain evidence="11">Gz</strain>
        <tissue evidence="11">Muscle</tissue>
    </source>
</reference>
<dbReference type="GO" id="GO:0009897">
    <property type="term" value="C:external side of plasma membrane"/>
    <property type="evidence" value="ECO:0007669"/>
    <property type="project" value="TreeGrafter"/>
</dbReference>
<evidence type="ECO:0000256" key="3">
    <source>
        <dbReference type="ARBA" id="ARBA00022729"/>
    </source>
</evidence>
<evidence type="ECO:0000256" key="9">
    <source>
        <dbReference type="SAM" id="Phobius"/>
    </source>
</evidence>
<gene>
    <name evidence="11" type="ORF">Q5P01_005565</name>
</gene>